<comment type="caution">
    <text evidence="1">The sequence shown here is derived from an EMBL/GenBank/DDBJ whole genome shotgun (WGS) entry which is preliminary data.</text>
</comment>
<reference evidence="1" key="1">
    <citation type="submission" date="2021-01" db="EMBL/GenBank/DDBJ databases">
        <authorList>
            <person name="Lovell J.T."/>
            <person name="Bentley N."/>
            <person name="Bhattarai G."/>
            <person name="Jenkins J.W."/>
            <person name="Sreedasyam A."/>
            <person name="Alarcon Y."/>
            <person name="Bock C."/>
            <person name="Boston L."/>
            <person name="Carlson J."/>
            <person name="Cervantes K."/>
            <person name="Clermont K."/>
            <person name="Krom N."/>
            <person name="Kubenka K."/>
            <person name="Mamidi S."/>
            <person name="Mattison C."/>
            <person name="Monteros M."/>
            <person name="Pisani C."/>
            <person name="Plott C."/>
            <person name="Rajasekar S."/>
            <person name="Rhein H.S."/>
            <person name="Rohla C."/>
            <person name="Song M."/>
            <person name="Hilaire R.S."/>
            <person name="Shu S."/>
            <person name="Wells L."/>
            <person name="Wang X."/>
            <person name="Webber J."/>
            <person name="Heerema R.J."/>
            <person name="Klein P."/>
            <person name="Conner P."/>
            <person name="Grauke L."/>
            <person name="Grimwood J."/>
            <person name="Schmutz J."/>
            <person name="Randall J.J."/>
        </authorList>
    </citation>
    <scope>NUCLEOTIDE SEQUENCE</scope>
    <source>
        <tissue evidence="1">Leaf</tissue>
    </source>
</reference>
<dbReference type="EMBL" id="CM031838">
    <property type="protein sequence ID" value="KAG6678394.1"/>
    <property type="molecule type" value="Genomic_DNA"/>
</dbReference>
<dbReference type="Proteomes" id="UP000811246">
    <property type="component" value="Chromosome 14"/>
</dbReference>
<evidence type="ECO:0000313" key="2">
    <source>
        <dbReference type="Proteomes" id="UP000811246"/>
    </source>
</evidence>
<sequence length="74" mass="8507">MLSEEGMLHRSQPSIFRQRSGCHDGADFLIHSPKLSFWVGTQKDVQAIKEYLPTFFEKYVLQPAMAELHASKKI</sequence>
<protein>
    <submittedName>
        <fullName evidence="1">Uncharacterized protein</fullName>
    </submittedName>
</protein>
<name>A0A922ABP8_CARIL</name>
<proteinExistence type="predicted"/>
<dbReference type="AlphaFoldDB" id="A0A922ABP8"/>
<accession>A0A922ABP8</accession>
<organism evidence="1 2">
    <name type="scientific">Carya illinoinensis</name>
    <name type="common">Pecan</name>
    <dbReference type="NCBI Taxonomy" id="32201"/>
    <lineage>
        <taxon>Eukaryota</taxon>
        <taxon>Viridiplantae</taxon>
        <taxon>Streptophyta</taxon>
        <taxon>Embryophyta</taxon>
        <taxon>Tracheophyta</taxon>
        <taxon>Spermatophyta</taxon>
        <taxon>Magnoliopsida</taxon>
        <taxon>eudicotyledons</taxon>
        <taxon>Gunneridae</taxon>
        <taxon>Pentapetalae</taxon>
        <taxon>rosids</taxon>
        <taxon>fabids</taxon>
        <taxon>Fagales</taxon>
        <taxon>Juglandaceae</taxon>
        <taxon>Carya</taxon>
    </lineage>
</organism>
<gene>
    <name evidence="1" type="ORF">I3842_14G078400</name>
</gene>
<evidence type="ECO:0000313" key="1">
    <source>
        <dbReference type="EMBL" id="KAG6678394.1"/>
    </source>
</evidence>